<dbReference type="Proteomes" id="UP001732700">
    <property type="component" value="Chromosome 4C"/>
</dbReference>
<organism evidence="1 2">
    <name type="scientific">Avena sativa</name>
    <name type="common">Oat</name>
    <dbReference type="NCBI Taxonomy" id="4498"/>
    <lineage>
        <taxon>Eukaryota</taxon>
        <taxon>Viridiplantae</taxon>
        <taxon>Streptophyta</taxon>
        <taxon>Embryophyta</taxon>
        <taxon>Tracheophyta</taxon>
        <taxon>Spermatophyta</taxon>
        <taxon>Magnoliopsida</taxon>
        <taxon>Liliopsida</taxon>
        <taxon>Poales</taxon>
        <taxon>Poaceae</taxon>
        <taxon>BOP clade</taxon>
        <taxon>Pooideae</taxon>
        <taxon>Poodae</taxon>
        <taxon>Poeae</taxon>
        <taxon>Poeae Chloroplast Group 1 (Aveneae type)</taxon>
        <taxon>Aveninae</taxon>
        <taxon>Avena</taxon>
    </lineage>
</organism>
<reference evidence="1" key="2">
    <citation type="submission" date="2025-09" db="UniProtKB">
        <authorList>
            <consortium name="EnsemblPlants"/>
        </authorList>
    </citation>
    <scope>IDENTIFICATION</scope>
</reference>
<reference evidence="1" key="1">
    <citation type="submission" date="2021-05" db="EMBL/GenBank/DDBJ databases">
        <authorList>
            <person name="Scholz U."/>
            <person name="Mascher M."/>
            <person name="Fiebig A."/>
        </authorList>
    </citation>
    <scope>NUCLEOTIDE SEQUENCE [LARGE SCALE GENOMIC DNA]</scope>
</reference>
<name>A0ACD5WZ61_AVESA</name>
<accession>A0ACD5WZ61</accession>
<dbReference type="EnsemblPlants" id="AVESA.00010b.r2.4CG1323670.1">
    <property type="protein sequence ID" value="AVESA.00010b.r2.4CG1323670.1.CDS"/>
    <property type="gene ID" value="AVESA.00010b.r2.4CG1323670"/>
</dbReference>
<evidence type="ECO:0000313" key="2">
    <source>
        <dbReference type="Proteomes" id="UP001732700"/>
    </source>
</evidence>
<keyword evidence="2" id="KW-1185">Reference proteome</keyword>
<proteinExistence type="predicted"/>
<evidence type="ECO:0000313" key="1">
    <source>
        <dbReference type="EnsemblPlants" id="AVESA.00010b.r2.4CG1323670.1.CDS"/>
    </source>
</evidence>
<sequence>MNGQEISQKNSDNRKKLKTKHIVGSKSYSQLSFEQRNLETGEEPDCIALWELAHMKNGTWLTNTRRLFMTKHVKRFKTKKMKLKVQFQVNKEAIFSRLHTKTL</sequence>
<protein>
    <submittedName>
        <fullName evidence="1">Uncharacterized protein</fullName>
    </submittedName>
</protein>